<evidence type="ECO:0000256" key="6">
    <source>
        <dbReference type="RuleBase" id="RU004241"/>
    </source>
</evidence>
<dbReference type="GO" id="GO:0046872">
    <property type="term" value="F:metal ion binding"/>
    <property type="evidence" value="ECO:0007669"/>
    <property type="project" value="UniProtKB-KW"/>
</dbReference>
<dbReference type="PROSITE" id="PS50873">
    <property type="entry name" value="PEROXIDASE_4"/>
    <property type="match status" value="1"/>
</dbReference>
<sequence length="382" mass="41229">MFAIRVASLCLLLSGVAAFQLPLPLPATQRVGSTTTEISSYLDSLTTSSDAASCPHASAASAPASTLYAPPPATISFEEPIPVGNYLESLSPPSTGCPHAATANVKITNTAMTYDVDAVRQEIRSLLNNPSWDDGSLAPVFLRLAWHSSGTYDAASGTGGSNGAGMRFQTEAADPENAGLEVARAFLEPVKAKYPDISYSDLWILASYVGLENTGGPVIPFSPGRTDHPDETYWTDPNTGVTGSLDADGTVIGWEGLSHHVRNEVFYRMGFNDQEIVALLCGGHVYGRCHPNASGYAGPWVENPTEFSNEYAADMIEDEWTLFVNKVHGRIDDEPNQMMLLSDMILVWDPEFRPYLEVYADDEAKLKDDFGAAFKKLTELGC</sequence>
<name>A0A1E7FZY7_9STRA</name>
<dbReference type="InterPro" id="IPR044831">
    <property type="entry name" value="Ccp1-like"/>
</dbReference>
<dbReference type="SUPFAM" id="SSF48113">
    <property type="entry name" value="Heme-dependent peroxidases"/>
    <property type="match status" value="1"/>
</dbReference>
<dbReference type="InterPro" id="IPR019794">
    <property type="entry name" value="Peroxidases_AS"/>
</dbReference>
<evidence type="ECO:0000256" key="4">
    <source>
        <dbReference type="ARBA" id="ARBA00023002"/>
    </source>
</evidence>
<dbReference type="GO" id="GO:0004601">
    <property type="term" value="F:peroxidase activity"/>
    <property type="evidence" value="ECO:0007669"/>
    <property type="project" value="UniProtKB-KW"/>
</dbReference>
<evidence type="ECO:0000256" key="1">
    <source>
        <dbReference type="ARBA" id="ARBA00022559"/>
    </source>
</evidence>
<dbReference type="GO" id="GO:0042744">
    <property type="term" value="P:hydrogen peroxide catabolic process"/>
    <property type="evidence" value="ECO:0007669"/>
    <property type="project" value="TreeGrafter"/>
</dbReference>
<dbReference type="OrthoDB" id="407695at2759"/>
<organism evidence="9 10">
    <name type="scientific">Fragilariopsis cylindrus CCMP1102</name>
    <dbReference type="NCBI Taxonomy" id="635003"/>
    <lineage>
        <taxon>Eukaryota</taxon>
        <taxon>Sar</taxon>
        <taxon>Stramenopiles</taxon>
        <taxon>Ochrophyta</taxon>
        <taxon>Bacillariophyta</taxon>
        <taxon>Bacillariophyceae</taxon>
        <taxon>Bacillariophycidae</taxon>
        <taxon>Bacillariales</taxon>
        <taxon>Bacillariaceae</taxon>
        <taxon>Fragilariopsis</taxon>
    </lineage>
</organism>
<keyword evidence="4" id="KW-0560">Oxidoreductase</keyword>
<dbReference type="KEGG" id="fcy:FRACYDRAFT_287484"/>
<comment type="similarity">
    <text evidence="6">Belongs to the peroxidase family.</text>
</comment>
<evidence type="ECO:0000256" key="5">
    <source>
        <dbReference type="ARBA" id="ARBA00023004"/>
    </source>
</evidence>
<dbReference type="GO" id="GO:0034599">
    <property type="term" value="P:cellular response to oxidative stress"/>
    <property type="evidence" value="ECO:0007669"/>
    <property type="project" value="InterPro"/>
</dbReference>
<dbReference type="PRINTS" id="PR00458">
    <property type="entry name" value="PEROXIDASE"/>
</dbReference>
<feature type="signal peptide" evidence="7">
    <location>
        <begin position="1"/>
        <end position="18"/>
    </location>
</feature>
<dbReference type="PANTHER" id="PTHR31356:SF36">
    <property type="entry name" value="L-ASCORBATE PEROXIDASE 3"/>
    <property type="match status" value="1"/>
</dbReference>
<dbReference type="Proteomes" id="UP000095751">
    <property type="component" value="Unassembled WGS sequence"/>
</dbReference>
<keyword evidence="1 9" id="KW-0575">Peroxidase</keyword>
<dbReference type="PANTHER" id="PTHR31356">
    <property type="entry name" value="THYLAKOID LUMENAL 29 KDA PROTEIN, CHLOROPLASTIC-RELATED"/>
    <property type="match status" value="1"/>
</dbReference>
<dbReference type="InterPro" id="IPR010255">
    <property type="entry name" value="Haem_peroxidase_sf"/>
</dbReference>
<evidence type="ECO:0000313" key="9">
    <source>
        <dbReference type="EMBL" id="OEU23717.1"/>
    </source>
</evidence>
<dbReference type="PRINTS" id="PR00459">
    <property type="entry name" value="ASPEROXIDASE"/>
</dbReference>
<feature type="domain" description="Plant heme peroxidase family profile" evidence="8">
    <location>
        <begin position="123"/>
        <end position="382"/>
    </location>
</feature>
<accession>A0A1E7FZY7</accession>
<dbReference type="Gene3D" id="1.10.420.10">
    <property type="entry name" value="Peroxidase, domain 2"/>
    <property type="match status" value="1"/>
</dbReference>
<feature type="chain" id="PRO_5009193711" evidence="7">
    <location>
        <begin position="19"/>
        <end position="382"/>
    </location>
</feature>
<dbReference type="Gene3D" id="1.10.520.10">
    <property type="match status" value="1"/>
</dbReference>
<keyword evidence="7" id="KW-0732">Signal</keyword>
<dbReference type="PROSITE" id="PS00436">
    <property type="entry name" value="PEROXIDASE_2"/>
    <property type="match status" value="1"/>
</dbReference>
<keyword evidence="2" id="KW-0349">Heme</keyword>
<gene>
    <name evidence="9" type="primary">CCP_1</name>
    <name evidence="9" type="ORF">FRACYDRAFT_287484</name>
</gene>
<dbReference type="InParanoid" id="A0A1E7FZY7"/>
<dbReference type="InterPro" id="IPR002207">
    <property type="entry name" value="Peroxidase_I"/>
</dbReference>
<evidence type="ECO:0000259" key="8">
    <source>
        <dbReference type="PROSITE" id="PS50873"/>
    </source>
</evidence>
<dbReference type="GO" id="GO:0000302">
    <property type="term" value="P:response to reactive oxygen species"/>
    <property type="evidence" value="ECO:0007669"/>
    <property type="project" value="TreeGrafter"/>
</dbReference>
<protein>
    <submittedName>
        <fullName evidence="9">Putative cytochrome c peroxidase</fullName>
    </submittedName>
</protein>
<dbReference type="EMBL" id="KV784353">
    <property type="protein sequence ID" value="OEU23717.1"/>
    <property type="molecule type" value="Genomic_DNA"/>
</dbReference>
<dbReference type="AlphaFoldDB" id="A0A1E7FZY7"/>
<reference evidence="9 10" key="1">
    <citation type="submission" date="2016-09" db="EMBL/GenBank/DDBJ databases">
        <title>Extensive genetic diversity and differential bi-allelic expression allows diatom success in the polar Southern Ocean.</title>
        <authorList>
            <consortium name="DOE Joint Genome Institute"/>
            <person name="Mock T."/>
            <person name="Otillar R.P."/>
            <person name="Strauss J."/>
            <person name="Dupont C."/>
            <person name="Frickenhaus S."/>
            <person name="Maumus F."/>
            <person name="Mcmullan M."/>
            <person name="Sanges R."/>
            <person name="Schmutz J."/>
            <person name="Toseland A."/>
            <person name="Valas R."/>
            <person name="Veluchamy A."/>
            <person name="Ward B.J."/>
            <person name="Allen A."/>
            <person name="Barry K."/>
            <person name="Falciatore A."/>
            <person name="Ferrante M."/>
            <person name="Fortunato A.E."/>
            <person name="Gloeckner G."/>
            <person name="Gruber A."/>
            <person name="Hipkin R."/>
            <person name="Janech M."/>
            <person name="Kroth P."/>
            <person name="Leese F."/>
            <person name="Lindquist E."/>
            <person name="Lyon B.R."/>
            <person name="Martin J."/>
            <person name="Mayer C."/>
            <person name="Parker M."/>
            <person name="Quesneville H."/>
            <person name="Raymond J."/>
            <person name="Uhlig C."/>
            <person name="Valentin K.U."/>
            <person name="Worden A.Z."/>
            <person name="Armbrust E.V."/>
            <person name="Bowler C."/>
            <person name="Green B."/>
            <person name="Moulton V."/>
            <person name="Van Oosterhout C."/>
            <person name="Grigoriev I."/>
        </authorList>
    </citation>
    <scope>NUCLEOTIDE SEQUENCE [LARGE SCALE GENOMIC DNA]</scope>
    <source>
        <strain evidence="9 10">CCMP1102</strain>
    </source>
</reference>
<keyword evidence="10" id="KW-1185">Reference proteome</keyword>
<dbReference type="Pfam" id="PF00141">
    <property type="entry name" value="peroxidase"/>
    <property type="match status" value="1"/>
</dbReference>
<dbReference type="InterPro" id="IPR002016">
    <property type="entry name" value="Haem_peroxidase"/>
</dbReference>
<dbReference type="GO" id="GO:0020037">
    <property type="term" value="F:heme binding"/>
    <property type="evidence" value="ECO:0007669"/>
    <property type="project" value="InterPro"/>
</dbReference>
<proteinExistence type="inferred from homology"/>
<keyword evidence="5" id="KW-0408">Iron</keyword>
<evidence type="ECO:0000256" key="7">
    <source>
        <dbReference type="SAM" id="SignalP"/>
    </source>
</evidence>
<evidence type="ECO:0000256" key="2">
    <source>
        <dbReference type="ARBA" id="ARBA00022617"/>
    </source>
</evidence>
<evidence type="ECO:0000256" key="3">
    <source>
        <dbReference type="ARBA" id="ARBA00022723"/>
    </source>
</evidence>
<keyword evidence="3" id="KW-0479">Metal-binding</keyword>
<evidence type="ECO:0000313" key="10">
    <source>
        <dbReference type="Proteomes" id="UP000095751"/>
    </source>
</evidence>